<organism evidence="1 2">
    <name type="scientific">Chrysodeixis includens</name>
    <name type="common">Soybean looper</name>
    <name type="synonym">Pseudoplusia includens</name>
    <dbReference type="NCBI Taxonomy" id="689277"/>
    <lineage>
        <taxon>Eukaryota</taxon>
        <taxon>Metazoa</taxon>
        <taxon>Ecdysozoa</taxon>
        <taxon>Arthropoda</taxon>
        <taxon>Hexapoda</taxon>
        <taxon>Insecta</taxon>
        <taxon>Pterygota</taxon>
        <taxon>Neoptera</taxon>
        <taxon>Endopterygota</taxon>
        <taxon>Lepidoptera</taxon>
        <taxon>Glossata</taxon>
        <taxon>Ditrysia</taxon>
        <taxon>Noctuoidea</taxon>
        <taxon>Noctuidae</taxon>
        <taxon>Plusiinae</taxon>
        <taxon>Chrysodeixis</taxon>
    </lineage>
</organism>
<evidence type="ECO:0000313" key="2">
    <source>
        <dbReference type="Proteomes" id="UP001154114"/>
    </source>
</evidence>
<dbReference type="PANTHER" id="PTHR15002:SF0">
    <property type="entry name" value="RIBOSOMAL BIOGENESIS PROTEIN LAS1L"/>
    <property type="match status" value="1"/>
</dbReference>
<dbReference type="GO" id="GO:0030687">
    <property type="term" value="C:preribosome, large subunit precursor"/>
    <property type="evidence" value="ECO:0007669"/>
    <property type="project" value="TreeGrafter"/>
</dbReference>
<dbReference type="PANTHER" id="PTHR15002">
    <property type="entry name" value="RIBOSOMAL BIOGENESIS PROTEIN LAS1L"/>
    <property type="match status" value="1"/>
</dbReference>
<evidence type="ECO:0008006" key="3">
    <source>
        <dbReference type="Google" id="ProtNLM"/>
    </source>
</evidence>
<dbReference type="GO" id="GO:0090730">
    <property type="term" value="C:Las1 complex"/>
    <property type="evidence" value="ECO:0007669"/>
    <property type="project" value="InterPro"/>
</dbReference>
<dbReference type="GO" id="GO:0000470">
    <property type="term" value="P:maturation of LSU-rRNA"/>
    <property type="evidence" value="ECO:0007669"/>
    <property type="project" value="TreeGrafter"/>
</dbReference>
<proteinExistence type="predicted"/>
<dbReference type="EMBL" id="LR824019">
    <property type="protein sequence ID" value="CAH0588001.1"/>
    <property type="molecule type" value="Genomic_DNA"/>
</dbReference>
<dbReference type="Pfam" id="PF04031">
    <property type="entry name" value="Las1"/>
    <property type="match status" value="1"/>
</dbReference>
<protein>
    <recommendedName>
        <fullName evidence="3">LAS1 protein</fullName>
    </recommendedName>
</protein>
<reference evidence="1" key="1">
    <citation type="submission" date="2021-12" db="EMBL/GenBank/DDBJ databases">
        <authorList>
            <person name="King R."/>
        </authorList>
    </citation>
    <scope>NUCLEOTIDE SEQUENCE</scope>
</reference>
<dbReference type="GO" id="GO:0004519">
    <property type="term" value="F:endonuclease activity"/>
    <property type="evidence" value="ECO:0007669"/>
    <property type="project" value="InterPro"/>
</dbReference>
<dbReference type="OrthoDB" id="10263222at2759"/>
<dbReference type="InterPro" id="IPR007174">
    <property type="entry name" value="Las1"/>
</dbReference>
<evidence type="ECO:0000313" key="1">
    <source>
        <dbReference type="EMBL" id="CAH0588001.1"/>
    </source>
</evidence>
<dbReference type="AlphaFoldDB" id="A0A9P0FV45"/>
<name>A0A9P0FV45_CHRIL</name>
<keyword evidence="2" id="KW-1185">Reference proteome</keyword>
<gene>
    <name evidence="1" type="ORF">CINC_LOCUS3839</name>
</gene>
<dbReference type="GO" id="GO:0000460">
    <property type="term" value="P:maturation of 5.8S rRNA"/>
    <property type="evidence" value="ECO:0007669"/>
    <property type="project" value="TreeGrafter"/>
</dbReference>
<dbReference type="Proteomes" id="UP001154114">
    <property type="component" value="Chromosome 16"/>
</dbReference>
<sequence length="527" mass="60198">MNSNTNFRVVPWYCSAEWQHTHNLISSDDIDKKEEALKMILVWKARYPNLPSGIESTLCLLQVYVEDMRHNSAVTGIAANDHMLRMAYSTAIMRFVNHMLDCETEKGTSLYKAAKLLGVPDWIVDLRHETAHSSTLPSLKLLRDACSIALNWLKEKYWDQHKPYITDYYSGQKDYLYGDGIITPFINSCISLGICSLPNLKINTLHEIPDAAMREALINDLKEIFVDTPNSSDWSVMSIQKLIDLLNTHGKRLVKIKDVSTLVNEALLGDDSLFLSRELVYFFSANEFKYKCRLNSNYVNCFEVLLTFLHTNDLLLDFILALIKVTQLPASGVFKSRLSAIWCSEILSALNNGEKFQEKFKISGVESNASRATLKKLYDEWFPEPSYTSLILDLLKETPPQFHDIDFIQPIIAEYNRYLTLFVKDLLYLLKPGVSYAVAKKVCTLANIISMPEKWPQSATSNIYTADDIRITCDDVVVVENVPTMEDEQQDVNKFSNEVWTLASREYQWNSIPIGQVVPIIVPKKPN</sequence>
<accession>A0A9P0FV45</accession>